<sequence>WRMDSGQPVTDTVVKRQWLDGNWGSRRSAAGNRRTRITPVGVHP</sequence>
<feature type="region of interest" description="Disordered" evidence="1">
    <location>
        <begin position="23"/>
        <end position="44"/>
    </location>
</feature>
<protein>
    <submittedName>
        <fullName evidence="2">Uncharacterized protein</fullName>
    </submittedName>
</protein>
<organism evidence="2 3">
    <name type="scientific">Trifolium medium</name>
    <dbReference type="NCBI Taxonomy" id="97028"/>
    <lineage>
        <taxon>Eukaryota</taxon>
        <taxon>Viridiplantae</taxon>
        <taxon>Streptophyta</taxon>
        <taxon>Embryophyta</taxon>
        <taxon>Tracheophyta</taxon>
        <taxon>Spermatophyta</taxon>
        <taxon>Magnoliopsida</taxon>
        <taxon>eudicotyledons</taxon>
        <taxon>Gunneridae</taxon>
        <taxon>Pentapetalae</taxon>
        <taxon>rosids</taxon>
        <taxon>fabids</taxon>
        <taxon>Fabales</taxon>
        <taxon>Fabaceae</taxon>
        <taxon>Papilionoideae</taxon>
        <taxon>50 kb inversion clade</taxon>
        <taxon>NPAAA clade</taxon>
        <taxon>Hologalegina</taxon>
        <taxon>IRL clade</taxon>
        <taxon>Trifolieae</taxon>
        <taxon>Trifolium</taxon>
    </lineage>
</organism>
<evidence type="ECO:0000313" key="2">
    <source>
        <dbReference type="EMBL" id="MCI46306.1"/>
    </source>
</evidence>
<proteinExistence type="predicted"/>
<dbReference type="EMBL" id="LXQA010355608">
    <property type="protein sequence ID" value="MCI46306.1"/>
    <property type="molecule type" value="Genomic_DNA"/>
</dbReference>
<name>A0A392SEM4_9FABA</name>
<evidence type="ECO:0000313" key="3">
    <source>
        <dbReference type="Proteomes" id="UP000265520"/>
    </source>
</evidence>
<keyword evidence="3" id="KW-1185">Reference proteome</keyword>
<dbReference type="Proteomes" id="UP000265520">
    <property type="component" value="Unassembled WGS sequence"/>
</dbReference>
<comment type="caution">
    <text evidence="2">The sequence shown here is derived from an EMBL/GenBank/DDBJ whole genome shotgun (WGS) entry which is preliminary data.</text>
</comment>
<evidence type="ECO:0000256" key="1">
    <source>
        <dbReference type="SAM" id="MobiDB-lite"/>
    </source>
</evidence>
<dbReference type="AlphaFoldDB" id="A0A392SEM4"/>
<accession>A0A392SEM4</accession>
<reference evidence="2 3" key="1">
    <citation type="journal article" date="2018" name="Front. Plant Sci.">
        <title>Red Clover (Trifolium pratense) and Zigzag Clover (T. medium) - A Picture of Genomic Similarities and Differences.</title>
        <authorList>
            <person name="Dluhosova J."/>
            <person name="Istvanek J."/>
            <person name="Nedelnik J."/>
            <person name="Repkova J."/>
        </authorList>
    </citation>
    <scope>NUCLEOTIDE SEQUENCE [LARGE SCALE GENOMIC DNA]</scope>
    <source>
        <strain evidence="3">cv. 10/8</strain>
        <tissue evidence="2">Leaf</tissue>
    </source>
</reference>
<feature type="non-terminal residue" evidence="2">
    <location>
        <position position="1"/>
    </location>
</feature>